<organism evidence="1 2">
    <name type="scientific">Haloactinomyces albus</name>
    <dbReference type="NCBI Taxonomy" id="1352928"/>
    <lineage>
        <taxon>Bacteria</taxon>
        <taxon>Bacillati</taxon>
        <taxon>Actinomycetota</taxon>
        <taxon>Actinomycetes</taxon>
        <taxon>Actinopolysporales</taxon>
        <taxon>Actinopolysporaceae</taxon>
        <taxon>Haloactinomyces</taxon>
    </lineage>
</organism>
<keyword evidence="2" id="KW-1185">Reference proteome</keyword>
<proteinExistence type="predicted"/>
<comment type="caution">
    <text evidence="1">The sequence shown here is derived from an EMBL/GenBank/DDBJ whole genome shotgun (WGS) entry which is preliminary data.</text>
</comment>
<dbReference type="EMBL" id="JAVDXW010000001">
    <property type="protein sequence ID" value="MDR7302464.1"/>
    <property type="molecule type" value="Genomic_DNA"/>
</dbReference>
<name>A0AAE3ZF85_9ACTN</name>
<dbReference type="RefSeq" id="WP_310274007.1">
    <property type="nucleotide sequence ID" value="NZ_JAVDXW010000001.1"/>
</dbReference>
<protein>
    <submittedName>
        <fullName evidence="1">Uncharacterized protein</fullName>
    </submittedName>
</protein>
<gene>
    <name evidence="1" type="ORF">JOF55_002645</name>
</gene>
<evidence type="ECO:0000313" key="2">
    <source>
        <dbReference type="Proteomes" id="UP001180845"/>
    </source>
</evidence>
<reference evidence="1" key="1">
    <citation type="submission" date="2023-07" db="EMBL/GenBank/DDBJ databases">
        <title>Sequencing the genomes of 1000 actinobacteria strains.</title>
        <authorList>
            <person name="Klenk H.-P."/>
        </authorList>
    </citation>
    <scope>NUCLEOTIDE SEQUENCE</scope>
    <source>
        <strain evidence="1">DSM 45977</strain>
    </source>
</reference>
<accession>A0AAE3ZF85</accession>
<sequence length="89" mass="9744">MIIGIDVFDEEYSALCSVGGQPCRLHGVDGQDSVVLRWLSRQPAGAETDTAAALGLIGSGSRMVSSRTSRWWYRSNGPKRWFSVPISSR</sequence>
<dbReference type="Proteomes" id="UP001180845">
    <property type="component" value="Unassembled WGS sequence"/>
</dbReference>
<dbReference type="AlphaFoldDB" id="A0AAE3ZF85"/>
<evidence type="ECO:0000313" key="1">
    <source>
        <dbReference type="EMBL" id="MDR7302464.1"/>
    </source>
</evidence>